<dbReference type="InterPro" id="IPR001650">
    <property type="entry name" value="Helicase_C-like"/>
</dbReference>
<keyword evidence="6" id="KW-0347">Helicase</keyword>
<dbReference type="PROSITE" id="PS51192">
    <property type="entry name" value="HELICASE_ATP_BIND_1"/>
    <property type="match status" value="1"/>
</dbReference>
<dbReference type="GO" id="GO:0036297">
    <property type="term" value="P:interstrand cross-link repair"/>
    <property type="evidence" value="ECO:0007669"/>
    <property type="project" value="TreeGrafter"/>
</dbReference>
<dbReference type="Pfam" id="PF22982">
    <property type="entry name" value="WHD_HRQ1"/>
    <property type="match status" value="1"/>
</dbReference>
<feature type="domain" description="Helicase C-terminal" evidence="5">
    <location>
        <begin position="320"/>
        <end position="475"/>
    </location>
</feature>
<keyword evidence="1" id="KW-0547">Nucleotide-binding</keyword>
<keyword evidence="2" id="KW-0067">ATP-binding</keyword>
<dbReference type="GO" id="GO:0005524">
    <property type="term" value="F:ATP binding"/>
    <property type="evidence" value="ECO:0007669"/>
    <property type="project" value="UniProtKB-KW"/>
</dbReference>
<proteinExistence type="predicted"/>
<dbReference type="RefSeq" id="WP_203747704.1">
    <property type="nucleotide sequence ID" value="NZ_BONF01000020.1"/>
</dbReference>
<dbReference type="Proteomes" id="UP000601223">
    <property type="component" value="Unassembled WGS sequence"/>
</dbReference>
<keyword evidence="7" id="KW-1185">Reference proteome</keyword>
<evidence type="ECO:0000313" key="7">
    <source>
        <dbReference type="Proteomes" id="UP000601223"/>
    </source>
</evidence>
<dbReference type="SUPFAM" id="SSF52540">
    <property type="entry name" value="P-loop containing nucleoside triphosphate hydrolases"/>
    <property type="match status" value="1"/>
</dbReference>
<dbReference type="PANTHER" id="PTHR47957:SF3">
    <property type="entry name" value="ATP-DEPENDENT HELICASE HRQ1"/>
    <property type="match status" value="1"/>
</dbReference>
<feature type="domain" description="Helicase ATP-binding" evidence="4">
    <location>
        <begin position="57"/>
        <end position="280"/>
    </location>
</feature>
<feature type="region of interest" description="Disordered" evidence="3">
    <location>
        <begin position="224"/>
        <end position="246"/>
    </location>
</feature>
<evidence type="ECO:0000259" key="5">
    <source>
        <dbReference type="PROSITE" id="PS51194"/>
    </source>
</evidence>
<gene>
    <name evidence="6" type="ORF">Cba03nite_38050</name>
</gene>
<feature type="compositionally biased region" description="Gly residues" evidence="3">
    <location>
        <begin position="236"/>
        <end position="246"/>
    </location>
</feature>
<comment type="caution">
    <text evidence="6">The sequence shown here is derived from an EMBL/GenBank/DDBJ whole genome shotgun (WGS) entry which is preliminary data.</text>
</comment>
<name>A0A8J3JKS9_9ACTN</name>
<dbReference type="PROSITE" id="PS51194">
    <property type="entry name" value="HELICASE_CTER"/>
    <property type="match status" value="1"/>
</dbReference>
<dbReference type="GO" id="GO:0006289">
    <property type="term" value="P:nucleotide-excision repair"/>
    <property type="evidence" value="ECO:0007669"/>
    <property type="project" value="TreeGrafter"/>
</dbReference>
<protein>
    <submittedName>
        <fullName evidence="6">DEAD/DEAH box helicase</fullName>
    </submittedName>
</protein>
<dbReference type="PANTHER" id="PTHR47957">
    <property type="entry name" value="ATP-DEPENDENT HELICASE HRQ1"/>
    <property type="match status" value="1"/>
</dbReference>
<accession>A0A8J3JKS9</accession>
<dbReference type="InterPro" id="IPR014001">
    <property type="entry name" value="Helicase_ATP-bd"/>
</dbReference>
<dbReference type="AlphaFoldDB" id="A0A8J3JKS9"/>
<dbReference type="Pfam" id="PF09369">
    <property type="entry name" value="MZB"/>
    <property type="match status" value="1"/>
</dbReference>
<dbReference type="InterPro" id="IPR027417">
    <property type="entry name" value="P-loop_NTPase"/>
</dbReference>
<dbReference type="GO" id="GO:0003676">
    <property type="term" value="F:nucleic acid binding"/>
    <property type="evidence" value="ECO:0007669"/>
    <property type="project" value="InterPro"/>
</dbReference>
<organism evidence="6 7">
    <name type="scientific">Catellatospora bangladeshensis</name>
    <dbReference type="NCBI Taxonomy" id="310355"/>
    <lineage>
        <taxon>Bacteria</taxon>
        <taxon>Bacillati</taxon>
        <taxon>Actinomycetota</taxon>
        <taxon>Actinomycetes</taxon>
        <taxon>Micromonosporales</taxon>
        <taxon>Micromonosporaceae</taxon>
        <taxon>Catellatospora</taxon>
    </lineage>
</organism>
<evidence type="ECO:0000259" key="4">
    <source>
        <dbReference type="PROSITE" id="PS51192"/>
    </source>
</evidence>
<dbReference type="GO" id="GO:0043138">
    <property type="term" value="F:3'-5' DNA helicase activity"/>
    <property type="evidence" value="ECO:0007669"/>
    <property type="project" value="TreeGrafter"/>
</dbReference>
<evidence type="ECO:0000256" key="3">
    <source>
        <dbReference type="SAM" id="MobiDB-lite"/>
    </source>
</evidence>
<evidence type="ECO:0000256" key="1">
    <source>
        <dbReference type="ARBA" id="ARBA00022741"/>
    </source>
</evidence>
<dbReference type="EMBL" id="BONF01000020">
    <property type="protein sequence ID" value="GIF82456.1"/>
    <property type="molecule type" value="Genomic_DNA"/>
</dbReference>
<evidence type="ECO:0000313" key="6">
    <source>
        <dbReference type="EMBL" id="GIF82456.1"/>
    </source>
</evidence>
<dbReference type="InterPro" id="IPR011545">
    <property type="entry name" value="DEAD/DEAH_box_helicase_dom"/>
</dbReference>
<dbReference type="CDD" id="cd17923">
    <property type="entry name" value="DEXHc_Hrq1-like"/>
    <property type="match status" value="1"/>
</dbReference>
<dbReference type="SMART" id="SM00487">
    <property type="entry name" value="DEXDc"/>
    <property type="match status" value="1"/>
</dbReference>
<dbReference type="Pfam" id="PF00270">
    <property type="entry name" value="DEAD"/>
    <property type="match status" value="1"/>
</dbReference>
<evidence type="ECO:0000256" key="2">
    <source>
        <dbReference type="ARBA" id="ARBA00022840"/>
    </source>
</evidence>
<dbReference type="CDD" id="cd18797">
    <property type="entry name" value="SF2_C_Hrq"/>
    <property type="match status" value="1"/>
</dbReference>
<dbReference type="Gene3D" id="3.40.50.300">
    <property type="entry name" value="P-loop containing nucleotide triphosphate hydrolases"/>
    <property type="match status" value="2"/>
</dbReference>
<dbReference type="SMART" id="SM00490">
    <property type="entry name" value="HELICc"/>
    <property type="match status" value="1"/>
</dbReference>
<dbReference type="Pfam" id="PF00271">
    <property type="entry name" value="Helicase_C"/>
    <property type="match status" value="1"/>
</dbReference>
<dbReference type="InterPro" id="IPR018973">
    <property type="entry name" value="MZB"/>
</dbReference>
<sequence>MDLLPYWLKRDQVTHVELLPARAGRAAEWPAWIPPDLVEALRGCGITAPWAHQAEAAELAYAGHDVVISTGTGSGKSLAYQLPALSAVLTEPRARVLYLAPTKALAADQHRSLTGLNLPGLRAAVCDGDTGREERDWIRQHANVILTNPDLLHHSLLPQHQRWSGVLRNLRYVIVDESHSYRGVFGAHVAHILRRLRRLTGEPERKGTFLTEYVEEGHLLNAETADQSVARSGGAARSGGTGIGRGGAARRGPVFLLASATSGDPAGSASKLVGRPVRAVTDDGAPRGSMTFAMWEPPELPGADLNGDAAPVRRSALRETADLLADAVVQGVRTLAFVPSRRGAEVVAGHARAALEEAQPGLGRQVAAYRAGYLREERRSLEQQLTDGSLTGLATTNALELGIDVTGLDAVLLAGYPGTRAAVWQRAGRAGRAGRDGLCVLVARDDPLDTYLVHHPQALFGTPVEATVFDPANPYVLAPHLCTAAAEQPLTEADLPLFGADAALLDELVAAGALRRRPTGWYWTHPQRPDIDLRGTGGPPVAVIEASTGRLIGTADPGAAHHHLHPGAVYTHQGRTYVVQSLDLADAVALVEADNPPYSTHARDTTSLTVLEVRSYVDAGPIGLFLGEVEVTSQVVSFQRRRMDSGEVLGTWPLELPSRTLRTVAVWTTIAESAVAGIEDLPGSLHAAEHAAIGLLPLVASCDRWDIGGLSTACHADTDAPTIFVYDGHPGGAGFAERAYGMAAQWLGATRTAVAECGCERGCPSCVQSPKCGNGNNPLDKRGAVTVLDTILHHLPH</sequence>
<dbReference type="InterPro" id="IPR055227">
    <property type="entry name" value="HRQ1_WHD"/>
</dbReference>
<reference evidence="6 7" key="1">
    <citation type="submission" date="2021-01" db="EMBL/GenBank/DDBJ databases">
        <title>Whole genome shotgun sequence of Catellatospora bangladeshensis NBRC 107357.</title>
        <authorList>
            <person name="Komaki H."/>
            <person name="Tamura T."/>
        </authorList>
    </citation>
    <scope>NUCLEOTIDE SEQUENCE [LARGE SCALE GENOMIC DNA]</scope>
    <source>
        <strain evidence="6 7">NBRC 107357</strain>
    </source>
</reference>
<keyword evidence="6" id="KW-0378">Hydrolase</keyword>